<dbReference type="EMBL" id="LT629973">
    <property type="protein sequence ID" value="SEI00962.1"/>
    <property type="molecule type" value="Genomic_DNA"/>
</dbReference>
<proteinExistence type="predicted"/>
<name>A0A1C7PCY7_9BACT</name>
<dbReference type="Proteomes" id="UP000176204">
    <property type="component" value="Chromosome I"/>
</dbReference>
<organism evidence="1 2">
    <name type="scientific">Akkermansia glycaniphila</name>
    <dbReference type="NCBI Taxonomy" id="1679444"/>
    <lineage>
        <taxon>Bacteria</taxon>
        <taxon>Pseudomonadati</taxon>
        <taxon>Verrucomicrobiota</taxon>
        <taxon>Verrucomicrobiia</taxon>
        <taxon>Verrucomicrobiales</taxon>
        <taxon>Akkermansiaceae</taxon>
        <taxon>Akkermansia</taxon>
    </lineage>
</organism>
<accession>A0A1C7PCY7</accession>
<protein>
    <submittedName>
        <fullName evidence="1">Uncharacterized protein</fullName>
    </submittedName>
</protein>
<evidence type="ECO:0000313" key="2">
    <source>
        <dbReference type="Proteomes" id="UP000176204"/>
    </source>
</evidence>
<dbReference type="AlphaFoldDB" id="A0A1C7PCY7"/>
<dbReference type="KEGG" id="agl:PYTT_2527"/>
<keyword evidence="2" id="KW-1185">Reference proteome</keyword>
<sequence length="95" mass="10516">MNSDDALSSVDERIPDDVLADLLTALRQQMASDETAFVRCTFDRLTADGCAEDEALHAMASVLLWEINTMMATQSPFDLDHYHSELDALSFSTNS</sequence>
<dbReference type="RefSeq" id="WP_067775048.1">
    <property type="nucleotide sequence ID" value="NZ_LIGX01000020.1"/>
</dbReference>
<gene>
    <name evidence="1" type="ORF">PYTT_2527</name>
</gene>
<evidence type="ECO:0000313" key="1">
    <source>
        <dbReference type="EMBL" id="SEI00962.1"/>
    </source>
</evidence>
<dbReference type="OrthoDB" id="7025577at2"/>
<dbReference type="STRING" id="1679444.PYTT_2527"/>
<reference evidence="2" key="1">
    <citation type="submission" date="2016-09" db="EMBL/GenBank/DDBJ databases">
        <authorList>
            <person name="Koehorst J."/>
        </authorList>
    </citation>
    <scope>NUCLEOTIDE SEQUENCE [LARGE SCALE GENOMIC DNA]</scope>
</reference>